<evidence type="ECO:0008006" key="5">
    <source>
        <dbReference type="Google" id="ProtNLM"/>
    </source>
</evidence>
<evidence type="ECO:0000313" key="4">
    <source>
        <dbReference type="Proteomes" id="UP000188184"/>
    </source>
</evidence>
<dbReference type="InterPro" id="IPR011214">
    <property type="entry name" value="UCP020967"/>
</dbReference>
<dbReference type="Proteomes" id="UP000188184">
    <property type="component" value="Chromosome"/>
</dbReference>
<dbReference type="SUPFAM" id="SSF53271">
    <property type="entry name" value="PRTase-like"/>
    <property type="match status" value="1"/>
</dbReference>
<dbReference type="InterPro" id="IPR022537">
    <property type="entry name" value="TRSP_dom"/>
</dbReference>
<evidence type="ECO:0000259" key="1">
    <source>
        <dbReference type="Pfam" id="PF12500"/>
    </source>
</evidence>
<dbReference type="Gene3D" id="3.40.50.2020">
    <property type="match status" value="1"/>
</dbReference>
<accession>A0A1Q2L3K2</accession>
<sequence>MTIKVTENPYGISPDSLFGMGMRINKKRQFLFVSRLLGKHLAVDPALSLGTGTVLASMLLESEGQESHPETNRIAAMINRQQPDRALVKKSLAYKAQLPTRTVFIGFAETATGLGHAVFQHFNEAVYLHTTREEMVNAEPSFRFEEEHSHATSHRVYAPEHVLQEAETIVLIDDEITSGRTAANLIISLNEAYPGKRYKVLSILDWRSDEHRQEFTEAMAIRHVSAEVLSMLAGEFVLHSEDTAEEPALDYLSGSGEFSAVTGELPAEMHAPFKSAFATYSLFTGRFGLTSKQHDRMDNWIRQLGDRIRMEPNDANILIIGIGENIYIPQRLALELGSNTRVQTTTRSPIFPSDKIGYPIKSKTKFLLPDSSGTEQYLYNLNAIKADRIIVVAESVREQESWQPLLAHLGELAPVTWLALTSEEKQVNSNET</sequence>
<dbReference type="AlphaFoldDB" id="A0A1Q2L3K2"/>
<dbReference type="InterPro" id="IPR029057">
    <property type="entry name" value="PRTase-like"/>
</dbReference>
<feature type="domain" description="TRSP" evidence="1">
    <location>
        <begin position="284"/>
        <end position="409"/>
    </location>
</feature>
<keyword evidence="4" id="KW-1185">Reference proteome</keyword>
<gene>
    <name evidence="3" type="ORF">B0X71_04405</name>
</gene>
<protein>
    <recommendedName>
        <fullName evidence="5">Adenine/guanine phosphoribosyltransferase</fullName>
    </recommendedName>
</protein>
<organism evidence="3 4">
    <name type="scientific">Planococcus lenghuensis</name>
    <dbReference type="NCBI Taxonomy" id="2213202"/>
    <lineage>
        <taxon>Bacteria</taxon>
        <taxon>Bacillati</taxon>
        <taxon>Bacillota</taxon>
        <taxon>Bacilli</taxon>
        <taxon>Bacillales</taxon>
        <taxon>Caryophanaceae</taxon>
        <taxon>Planococcus</taxon>
    </lineage>
</organism>
<evidence type="ECO:0000259" key="2">
    <source>
        <dbReference type="Pfam" id="PF15609"/>
    </source>
</evidence>
<feature type="domain" description="Orotate phosphoribosyltransferase-like" evidence="2">
    <location>
        <begin position="17"/>
        <end position="235"/>
    </location>
</feature>
<dbReference type="EMBL" id="CP019640">
    <property type="protein sequence ID" value="AQQ54996.1"/>
    <property type="molecule type" value="Genomic_DNA"/>
</dbReference>
<dbReference type="PIRSF" id="PIRSF020967">
    <property type="entry name" value="UCP020967"/>
    <property type="match status" value="1"/>
</dbReference>
<dbReference type="InterPro" id="IPR041688">
    <property type="entry name" value="PRTase_2"/>
</dbReference>
<reference evidence="3 4" key="1">
    <citation type="submission" date="2017-02" db="EMBL/GenBank/DDBJ databases">
        <title>The complete genomic sequence of a novel cold adapted crude oil-degrading bacterium Planococcus qaidamina Y42.</title>
        <authorList>
            <person name="Yang R."/>
        </authorList>
    </citation>
    <scope>NUCLEOTIDE SEQUENCE [LARGE SCALE GENOMIC DNA]</scope>
    <source>
        <strain evidence="3 4">Y42</strain>
    </source>
</reference>
<evidence type="ECO:0000313" key="3">
    <source>
        <dbReference type="EMBL" id="AQQ54996.1"/>
    </source>
</evidence>
<dbReference type="InterPro" id="IPR000836">
    <property type="entry name" value="PRTase_dom"/>
</dbReference>
<dbReference type="CDD" id="cd06223">
    <property type="entry name" value="PRTases_typeI"/>
    <property type="match status" value="1"/>
</dbReference>
<dbReference type="Pfam" id="PF15609">
    <property type="entry name" value="PRTase_2"/>
    <property type="match status" value="1"/>
</dbReference>
<proteinExistence type="predicted"/>
<dbReference type="OrthoDB" id="56827at2"/>
<dbReference type="Pfam" id="PF12500">
    <property type="entry name" value="TRSP"/>
    <property type="match status" value="1"/>
</dbReference>
<dbReference type="KEGG" id="pmar:B0X71_04405"/>
<name>A0A1Q2L3K2_9BACL</name>